<organism evidence="2 3">
    <name type="scientific">Luedemannella helvata</name>
    <dbReference type="NCBI Taxonomy" id="349315"/>
    <lineage>
        <taxon>Bacteria</taxon>
        <taxon>Bacillati</taxon>
        <taxon>Actinomycetota</taxon>
        <taxon>Actinomycetes</taxon>
        <taxon>Micromonosporales</taxon>
        <taxon>Micromonosporaceae</taxon>
        <taxon>Luedemannella</taxon>
    </lineage>
</organism>
<proteinExistence type="predicted"/>
<reference evidence="3" key="1">
    <citation type="journal article" date="2019" name="Int. J. Syst. Evol. Microbiol.">
        <title>The Global Catalogue of Microorganisms (GCM) 10K type strain sequencing project: providing services to taxonomists for standard genome sequencing and annotation.</title>
        <authorList>
            <consortium name="The Broad Institute Genomics Platform"/>
            <consortium name="The Broad Institute Genome Sequencing Center for Infectious Disease"/>
            <person name="Wu L."/>
            <person name="Ma J."/>
        </authorList>
    </citation>
    <scope>NUCLEOTIDE SEQUENCE [LARGE SCALE GENOMIC DNA]</scope>
    <source>
        <strain evidence="3">JCM 13249</strain>
    </source>
</reference>
<evidence type="ECO:0000256" key="1">
    <source>
        <dbReference type="SAM" id="MobiDB-lite"/>
    </source>
</evidence>
<comment type="caution">
    <text evidence="2">The sequence shown here is derived from an EMBL/GenBank/DDBJ whole genome shotgun (WGS) entry which is preliminary data.</text>
</comment>
<sequence length="80" mass="8601">MAAPDRPVHRIANVELVVDAAPDAAAVARMRALLDNALPLRPAGLVLHARRDRRPAHADRVVALTRPAGEDEPARSGMVR</sequence>
<gene>
    <name evidence="2" type="ORF">GCM10009681_37630</name>
</gene>
<name>A0ABP4WYJ9_9ACTN</name>
<keyword evidence="3" id="KW-1185">Reference proteome</keyword>
<accession>A0ABP4WYJ9</accession>
<feature type="region of interest" description="Disordered" evidence="1">
    <location>
        <begin position="58"/>
        <end position="80"/>
    </location>
</feature>
<dbReference type="EMBL" id="BAAALS010000018">
    <property type="protein sequence ID" value="GAA1763033.1"/>
    <property type="molecule type" value="Genomic_DNA"/>
</dbReference>
<evidence type="ECO:0000313" key="3">
    <source>
        <dbReference type="Proteomes" id="UP001500655"/>
    </source>
</evidence>
<dbReference type="Proteomes" id="UP001500655">
    <property type="component" value="Unassembled WGS sequence"/>
</dbReference>
<protein>
    <submittedName>
        <fullName evidence="2">Uncharacterized protein</fullName>
    </submittedName>
</protein>
<dbReference type="RefSeq" id="WP_344083383.1">
    <property type="nucleotide sequence ID" value="NZ_BAAALS010000018.1"/>
</dbReference>
<evidence type="ECO:0000313" key="2">
    <source>
        <dbReference type="EMBL" id="GAA1763033.1"/>
    </source>
</evidence>